<evidence type="ECO:0000313" key="2">
    <source>
        <dbReference type="EMBL" id="EPY17708.1"/>
    </source>
</evidence>
<dbReference type="AlphaFoldDB" id="S9TMW2"/>
<proteinExistence type="predicted"/>
<comment type="caution">
    <text evidence="2">The sequence shown here is derived from an EMBL/GenBank/DDBJ whole genome shotgun (WGS) entry which is preliminary data.</text>
</comment>
<feature type="transmembrane region" description="Helical" evidence="1">
    <location>
        <begin position="64"/>
        <end position="81"/>
    </location>
</feature>
<keyword evidence="1" id="KW-0812">Transmembrane</keyword>
<dbReference type="EMBL" id="ATMH01010345">
    <property type="protein sequence ID" value="EPY17708.1"/>
    <property type="molecule type" value="Genomic_DNA"/>
</dbReference>
<keyword evidence="1" id="KW-1133">Transmembrane helix</keyword>
<keyword evidence="1" id="KW-0472">Membrane</keyword>
<dbReference type="Proteomes" id="UP000015354">
    <property type="component" value="Unassembled WGS sequence"/>
</dbReference>
<organism evidence="2 3">
    <name type="scientific">Strigomonas culicis</name>
    <dbReference type="NCBI Taxonomy" id="28005"/>
    <lineage>
        <taxon>Eukaryota</taxon>
        <taxon>Discoba</taxon>
        <taxon>Euglenozoa</taxon>
        <taxon>Kinetoplastea</taxon>
        <taxon>Metakinetoplastina</taxon>
        <taxon>Trypanosomatida</taxon>
        <taxon>Trypanosomatidae</taxon>
        <taxon>Strigomonadinae</taxon>
        <taxon>Strigomonas</taxon>
    </lineage>
</organism>
<sequence>MDVSVSQYTKRVHQYNTIINEHKSSSMRFFFLQYVQVKVCMIRFCNVYDRYKMQRKTKNRNKRLYCIRTHFLIVVLSLFNSCNM</sequence>
<accession>S9TMW2</accession>
<protein>
    <submittedName>
        <fullName evidence="2">Uncharacterized protein</fullName>
    </submittedName>
</protein>
<evidence type="ECO:0000313" key="3">
    <source>
        <dbReference type="Proteomes" id="UP000015354"/>
    </source>
</evidence>
<reference evidence="2 3" key="1">
    <citation type="journal article" date="2013" name="PLoS ONE">
        <title>Predicting the Proteins of Angomonas deanei, Strigomonas culicis and Their Respective Endosymbionts Reveals New Aspects of the Trypanosomatidae Family.</title>
        <authorList>
            <person name="Motta M.C."/>
            <person name="Martins A.C."/>
            <person name="de Souza S.S."/>
            <person name="Catta-Preta C.M."/>
            <person name="Silva R."/>
            <person name="Klein C.C."/>
            <person name="de Almeida L.G."/>
            <person name="de Lima Cunha O."/>
            <person name="Ciapina L.P."/>
            <person name="Brocchi M."/>
            <person name="Colabardini A.C."/>
            <person name="de Araujo Lima B."/>
            <person name="Machado C.R."/>
            <person name="de Almeida Soares C.M."/>
            <person name="Probst C.M."/>
            <person name="de Menezes C.B."/>
            <person name="Thompson C.E."/>
            <person name="Bartholomeu D.C."/>
            <person name="Gradia D.F."/>
            <person name="Pavoni D.P."/>
            <person name="Grisard E.C."/>
            <person name="Fantinatti-Garboggini F."/>
            <person name="Marchini F.K."/>
            <person name="Rodrigues-Luiz G.F."/>
            <person name="Wagner G."/>
            <person name="Goldman G.H."/>
            <person name="Fietto J.L."/>
            <person name="Elias M.C."/>
            <person name="Goldman M.H."/>
            <person name="Sagot M.F."/>
            <person name="Pereira M."/>
            <person name="Stoco P.H."/>
            <person name="de Mendonca-Neto R.P."/>
            <person name="Teixeira S.M."/>
            <person name="Maciel T.E."/>
            <person name="de Oliveira Mendes T.A."/>
            <person name="Urmenyi T.P."/>
            <person name="de Souza W."/>
            <person name="Schenkman S."/>
            <person name="de Vasconcelos A.T."/>
        </authorList>
    </citation>
    <scope>NUCLEOTIDE SEQUENCE [LARGE SCALE GENOMIC DNA]</scope>
</reference>
<gene>
    <name evidence="2" type="ORF">STCU_10464</name>
</gene>
<name>S9TMW2_9TRYP</name>
<keyword evidence="3" id="KW-1185">Reference proteome</keyword>
<evidence type="ECO:0000256" key="1">
    <source>
        <dbReference type="SAM" id="Phobius"/>
    </source>
</evidence>